<dbReference type="Pfam" id="PF13614">
    <property type="entry name" value="AAA_31"/>
    <property type="match status" value="1"/>
</dbReference>
<accession>A0A178LMW4</accession>
<evidence type="ECO:0000259" key="1">
    <source>
        <dbReference type="Pfam" id="PF13614"/>
    </source>
</evidence>
<sequence length="409" mass="45207">MNKLFEHVPSQLGAKNAGALLRSFSEKGNAELAMLRTDVIKPDEQKRARTWSLAEAAQLIDKSPNTIRAAEAEIVAAFEAGDSSAKPIPKDERGKWSFTLDDINRYRDRFGSRYLRPAGSSSIIIAVSNFKGGVAKTTTVVHLAQKAAIEGLRVLVVDLDPQASSTVNLGPYIPDIELSSEDIINQALLLDPQAIRRCTFESYFPGIHLIPANLSLQELDIQLPNPEMNNSENLGSPVFRLRNALDVVRDEYDLILLDCGPNMASVSLNAMMAANGLIVPIPPGTYDYASFVMLCSALASLFEAAEKEFDYLRLMITRHPGPKFQAAMKIEQRIRHLYGDYVLSNVVNLTAAIERANAELSSVYDQVPSRSTRDSYRRAVEILDGVNDEILKDLKTIWEQQAQAAGRDK</sequence>
<dbReference type="AlphaFoldDB" id="A0A178LMW4"/>
<dbReference type="CDD" id="cd02042">
    <property type="entry name" value="ParAB_family"/>
    <property type="match status" value="1"/>
</dbReference>
<dbReference type="SUPFAM" id="SSF52540">
    <property type="entry name" value="P-loop containing nucleoside triphosphate hydrolases"/>
    <property type="match status" value="1"/>
</dbReference>
<dbReference type="Gene3D" id="3.40.50.300">
    <property type="entry name" value="P-loop containing nucleotide triphosphate hydrolases"/>
    <property type="match status" value="1"/>
</dbReference>
<feature type="domain" description="AAA" evidence="1">
    <location>
        <begin position="124"/>
        <end position="297"/>
    </location>
</feature>
<protein>
    <recommendedName>
        <fullName evidence="1">AAA domain-containing protein</fullName>
    </recommendedName>
</protein>
<dbReference type="Proteomes" id="UP000078356">
    <property type="component" value="Unassembled WGS sequence"/>
</dbReference>
<organism evidence="2 3">
    <name type="scientific">Pseudomonas oryzihabitans</name>
    <dbReference type="NCBI Taxonomy" id="47885"/>
    <lineage>
        <taxon>Bacteria</taxon>
        <taxon>Pseudomonadati</taxon>
        <taxon>Pseudomonadota</taxon>
        <taxon>Gammaproteobacteria</taxon>
        <taxon>Pseudomonadales</taxon>
        <taxon>Pseudomonadaceae</taxon>
        <taxon>Pseudomonas</taxon>
    </lineage>
</organism>
<dbReference type="PANTHER" id="PTHR13696:SF52">
    <property type="entry name" value="PARA FAMILY PROTEIN CT_582"/>
    <property type="match status" value="1"/>
</dbReference>
<evidence type="ECO:0000313" key="2">
    <source>
        <dbReference type="EMBL" id="OAN31672.1"/>
    </source>
</evidence>
<dbReference type="OrthoDB" id="5288747at2"/>
<dbReference type="InterPro" id="IPR027417">
    <property type="entry name" value="P-loop_NTPase"/>
</dbReference>
<comment type="caution">
    <text evidence="2">The sequence shown here is derived from an EMBL/GenBank/DDBJ whole genome shotgun (WGS) entry which is preliminary data.</text>
</comment>
<gene>
    <name evidence="2" type="ORF">A4V15_11460</name>
</gene>
<proteinExistence type="predicted"/>
<name>A0A178LMW4_9PSED</name>
<dbReference type="EMBL" id="LWCR01000003">
    <property type="protein sequence ID" value="OAN31672.1"/>
    <property type="molecule type" value="Genomic_DNA"/>
</dbReference>
<reference evidence="2 3" key="1">
    <citation type="submission" date="2016-04" db="EMBL/GenBank/DDBJ databases">
        <title>Draft Genome Sequences of Staphylococcus capitis Strain H36, S. capitis Strain H65, S. cohnii Strain H62, S. hominis Strain H69, Mycobacterium iranicum Strain H39, Plantibacter sp. Strain H53, Pseudomonas oryzihabitans Strain H72, and Microbacterium sp. Strain H83, isolated from residential settings.</title>
        <authorList>
            <person name="Lymperopoulou D."/>
            <person name="Adams R.I."/>
            <person name="Lindow S."/>
            <person name="Coil D.A."/>
            <person name="Jospin G."/>
            <person name="Eisen J.A."/>
        </authorList>
    </citation>
    <scope>NUCLEOTIDE SEQUENCE [LARGE SCALE GENOMIC DNA]</scope>
    <source>
        <strain evidence="2 3">H72</strain>
    </source>
</reference>
<dbReference type="InterPro" id="IPR025669">
    <property type="entry name" value="AAA_dom"/>
</dbReference>
<dbReference type="PANTHER" id="PTHR13696">
    <property type="entry name" value="P-LOOP CONTAINING NUCLEOSIDE TRIPHOSPHATE HYDROLASE"/>
    <property type="match status" value="1"/>
</dbReference>
<dbReference type="InterPro" id="IPR050678">
    <property type="entry name" value="DNA_Partitioning_ATPase"/>
</dbReference>
<dbReference type="RefSeq" id="WP_064306885.1">
    <property type="nucleotide sequence ID" value="NZ_LWCR01000003.1"/>
</dbReference>
<evidence type="ECO:0000313" key="3">
    <source>
        <dbReference type="Proteomes" id="UP000078356"/>
    </source>
</evidence>